<dbReference type="Gene3D" id="1.20.200.10">
    <property type="entry name" value="Fumarase/aspartase (Central domain)"/>
    <property type="match status" value="1"/>
</dbReference>
<evidence type="ECO:0000313" key="1">
    <source>
        <dbReference type="EMBL" id="NVB76655.1"/>
    </source>
</evidence>
<name>A0A7Y6PIW7_PHOVU</name>
<dbReference type="EMBL" id="JABWDJ010000714">
    <property type="protein sequence ID" value="NVB76655.1"/>
    <property type="molecule type" value="Genomic_DNA"/>
</dbReference>
<gene>
    <name evidence="1" type="ORF">HUV05_24785</name>
</gene>
<organism evidence="1 2">
    <name type="scientific">Phocaeicola vulgatus</name>
    <name type="common">Bacteroides vulgatus</name>
    <dbReference type="NCBI Taxonomy" id="821"/>
    <lineage>
        <taxon>Bacteria</taxon>
        <taxon>Pseudomonadati</taxon>
        <taxon>Bacteroidota</taxon>
        <taxon>Bacteroidia</taxon>
        <taxon>Bacteroidales</taxon>
        <taxon>Bacteroidaceae</taxon>
        <taxon>Phocaeicola</taxon>
    </lineage>
</organism>
<reference evidence="1 2" key="1">
    <citation type="submission" date="2020-04" db="EMBL/GenBank/DDBJ databases">
        <authorList>
            <person name="Pieper L."/>
        </authorList>
    </citation>
    <scope>NUCLEOTIDE SEQUENCE [LARGE SCALE GENOMIC DNA]</scope>
    <source>
        <strain evidence="1 2">B33</strain>
    </source>
</reference>
<evidence type="ECO:0000313" key="2">
    <source>
        <dbReference type="Proteomes" id="UP000524321"/>
    </source>
</evidence>
<dbReference type="InterPro" id="IPR001106">
    <property type="entry name" value="Aromatic_Lyase"/>
</dbReference>
<comment type="caution">
    <text evidence="1">The sequence shown here is derived from an EMBL/GenBank/DDBJ whole genome shotgun (WGS) entry which is preliminary data.</text>
</comment>
<dbReference type="InterPro" id="IPR008948">
    <property type="entry name" value="L-Aspartase-like"/>
</dbReference>
<keyword evidence="1" id="KW-0456">Lyase</keyword>
<feature type="non-terminal residue" evidence="1">
    <location>
        <position position="1"/>
    </location>
</feature>
<dbReference type="Proteomes" id="UP000524321">
    <property type="component" value="Unassembled WGS sequence"/>
</dbReference>
<feature type="non-terminal residue" evidence="1">
    <location>
        <position position="97"/>
    </location>
</feature>
<reference evidence="1 2" key="2">
    <citation type="submission" date="2020-07" db="EMBL/GenBank/DDBJ databases">
        <title>Bacterial metabolism rescues the inhibition of intestinal drug absorption by food and drug additives.</title>
        <authorList>
            <person name="Zou L."/>
            <person name="Spanogiannopoulos P."/>
            <person name="Chien H.-C."/>
            <person name="Pieper L.M."/>
            <person name="Cai W."/>
            <person name="Khuri N."/>
            <person name="Pottel J."/>
            <person name="Vora B."/>
            <person name="Ni Z."/>
            <person name="Tsakalozou E."/>
            <person name="Zhang W."/>
            <person name="Shoichet B.K."/>
            <person name="Giacomini K.M."/>
            <person name="Turnbaugh P.J."/>
        </authorList>
    </citation>
    <scope>NUCLEOTIDE SEQUENCE [LARGE SCALE GENOMIC DNA]</scope>
    <source>
        <strain evidence="1 2">B33</strain>
    </source>
</reference>
<dbReference type="GO" id="GO:0016841">
    <property type="term" value="F:ammonia-lyase activity"/>
    <property type="evidence" value="ECO:0007669"/>
    <property type="project" value="UniProtKB-ARBA"/>
</dbReference>
<dbReference type="AlphaFoldDB" id="A0A7Y6PIW7"/>
<protein>
    <submittedName>
        <fullName evidence="1">Aromatic amino acid lyase</fullName>
    </submittedName>
</protein>
<accession>A0A7Y6PIW7</accession>
<sequence>YQGQIESARKCKELLKGSYLEKPWEGRALQDPLSFRCQSAITGSVMDALGYLKQQLSVELNATDDNPCLLPEEDRMCGSPNFEPLTWVLAVEMASTG</sequence>
<dbReference type="Pfam" id="PF00221">
    <property type="entry name" value="Lyase_aromatic"/>
    <property type="match status" value="1"/>
</dbReference>
<proteinExistence type="predicted"/>
<dbReference type="SUPFAM" id="SSF48557">
    <property type="entry name" value="L-aspartase-like"/>
    <property type="match status" value="1"/>
</dbReference>